<comment type="caution">
    <text evidence="4">The sequence shown here is derived from an EMBL/GenBank/DDBJ whole genome shotgun (WGS) entry which is preliminary data.</text>
</comment>
<dbReference type="AlphaFoldDB" id="A0A6I4USX9"/>
<feature type="active site" description="Nucleophile" evidence="1">
    <location>
        <position position="35"/>
    </location>
</feature>
<feature type="domain" description="SGNH hydrolase-type esterase" evidence="3">
    <location>
        <begin position="31"/>
        <end position="257"/>
    </location>
</feature>
<protein>
    <submittedName>
        <fullName evidence="4">SGNH/GDSL hydrolase family protein</fullName>
    </submittedName>
</protein>
<feature type="disulfide bond" evidence="2">
    <location>
        <begin position="53"/>
        <end position="77"/>
    </location>
</feature>
<dbReference type="SUPFAM" id="SSF52266">
    <property type="entry name" value="SGNH hydrolase"/>
    <property type="match status" value="1"/>
</dbReference>
<dbReference type="Proteomes" id="UP000469159">
    <property type="component" value="Unassembled WGS sequence"/>
</dbReference>
<proteinExistence type="predicted"/>
<dbReference type="InterPro" id="IPR037460">
    <property type="entry name" value="SEST-like"/>
</dbReference>
<keyword evidence="2" id="KW-1015">Disulfide bond</keyword>
<reference evidence="4 5" key="1">
    <citation type="submission" date="2019-12" db="EMBL/GenBank/DDBJ databases">
        <title>Genomic-based taxomic classification of the family Erythrobacteraceae.</title>
        <authorList>
            <person name="Xu L."/>
        </authorList>
    </citation>
    <scope>NUCLEOTIDE SEQUENCE [LARGE SCALE GENOMIC DNA]</scope>
    <source>
        <strain evidence="4 5">MCCC 1K02066</strain>
    </source>
</reference>
<keyword evidence="5" id="KW-1185">Reference proteome</keyword>
<dbReference type="CDD" id="cd01823">
    <property type="entry name" value="SEST_like"/>
    <property type="match status" value="1"/>
</dbReference>
<dbReference type="Gene3D" id="3.40.50.1110">
    <property type="entry name" value="SGNH hydrolase"/>
    <property type="match status" value="1"/>
</dbReference>
<dbReference type="PANTHER" id="PTHR37981:SF1">
    <property type="entry name" value="SGNH HYDROLASE-TYPE ESTERASE DOMAIN-CONTAINING PROTEIN"/>
    <property type="match status" value="1"/>
</dbReference>
<feature type="disulfide bond" evidence="2">
    <location>
        <begin position="184"/>
        <end position="232"/>
    </location>
</feature>
<evidence type="ECO:0000256" key="2">
    <source>
        <dbReference type="PIRSR" id="PIRSR637460-2"/>
    </source>
</evidence>
<dbReference type="PANTHER" id="PTHR37981">
    <property type="entry name" value="LIPASE 2"/>
    <property type="match status" value="1"/>
</dbReference>
<feature type="disulfide bond" evidence="2">
    <location>
        <begin position="126"/>
        <end position="135"/>
    </location>
</feature>
<dbReference type="GO" id="GO:0016788">
    <property type="term" value="F:hydrolase activity, acting on ester bonds"/>
    <property type="evidence" value="ECO:0007669"/>
    <property type="project" value="InterPro"/>
</dbReference>
<keyword evidence="4" id="KW-0378">Hydrolase</keyword>
<evidence type="ECO:0000313" key="4">
    <source>
        <dbReference type="EMBL" id="MXP41861.1"/>
    </source>
</evidence>
<gene>
    <name evidence="4" type="ORF">GRI75_09430</name>
</gene>
<sequence length="269" mass="28136">MVAFAVAALSACTTLSDSLHPVIPIGGSYVAMGSSFAAGPGLGSPKAGTPARCARDERSYPTLLAQSLGLRLFDVTCSGATTDHILGPWDELPSQLDALTSDTRLVTLTIGGNDVNYVGNLFAASCDPAATAQPCAPVRMPDEADWSKLEVNLREIVAQVRSRAPLARLVFVDYVTLVPERETCAALRLSSEISAGMRQLGERLARITARVARENGAELLPAGELSRGRTPCHEQSWSVGAPGTGSGAPWHPNAAGMSGIAEALARRLS</sequence>
<dbReference type="Pfam" id="PF13472">
    <property type="entry name" value="Lipase_GDSL_2"/>
    <property type="match status" value="1"/>
</dbReference>
<organism evidence="4 5">
    <name type="scientific">Croceibacterium soli</name>
    <dbReference type="NCBI Taxonomy" id="1739690"/>
    <lineage>
        <taxon>Bacteria</taxon>
        <taxon>Pseudomonadati</taxon>
        <taxon>Pseudomonadota</taxon>
        <taxon>Alphaproteobacteria</taxon>
        <taxon>Sphingomonadales</taxon>
        <taxon>Erythrobacteraceae</taxon>
        <taxon>Croceibacterium</taxon>
    </lineage>
</organism>
<dbReference type="EMBL" id="WTYK01000004">
    <property type="protein sequence ID" value="MXP41861.1"/>
    <property type="molecule type" value="Genomic_DNA"/>
</dbReference>
<evidence type="ECO:0000259" key="3">
    <source>
        <dbReference type="Pfam" id="PF13472"/>
    </source>
</evidence>
<dbReference type="OrthoDB" id="5503950at2"/>
<dbReference type="GO" id="GO:0006629">
    <property type="term" value="P:lipid metabolic process"/>
    <property type="evidence" value="ECO:0007669"/>
    <property type="project" value="TreeGrafter"/>
</dbReference>
<feature type="active site" evidence="1">
    <location>
        <position position="251"/>
    </location>
</feature>
<accession>A0A6I4USX9</accession>
<evidence type="ECO:0000256" key="1">
    <source>
        <dbReference type="PIRSR" id="PIRSR637460-1"/>
    </source>
</evidence>
<name>A0A6I4USX9_9SPHN</name>
<dbReference type="RefSeq" id="WP_160746697.1">
    <property type="nucleotide sequence ID" value="NZ_WTYK01000004.1"/>
</dbReference>
<evidence type="ECO:0000313" key="5">
    <source>
        <dbReference type="Proteomes" id="UP000469159"/>
    </source>
</evidence>
<dbReference type="InterPro" id="IPR036514">
    <property type="entry name" value="SGNH_hydro_sf"/>
</dbReference>
<dbReference type="InterPro" id="IPR013830">
    <property type="entry name" value="SGNH_hydro"/>
</dbReference>